<accession>A0A9E3H8U7</accession>
<reference evidence="1" key="2">
    <citation type="journal article" date="2022" name="Microbiol. Resour. Announc.">
        <title>Metagenome Sequencing to Explore Phylogenomics of Terrestrial Cyanobacteria.</title>
        <authorList>
            <person name="Ward R.D."/>
            <person name="Stajich J.E."/>
            <person name="Johansen J.R."/>
            <person name="Huntemann M."/>
            <person name="Clum A."/>
            <person name="Foster B."/>
            <person name="Foster B."/>
            <person name="Roux S."/>
            <person name="Palaniappan K."/>
            <person name="Varghese N."/>
            <person name="Mukherjee S."/>
            <person name="Reddy T.B.K."/>
            <person name="Daum C."/>
            <person name="Copeland A."/>
            <person name="Chen I.A."/>
            <person name="Ivanova N.N."/>
            <person name="Kyrpides N.C."/>
            <person name="Shapiro N."/>
            <person name="Eloe-Fadrosh E.A."/>
            <person name="Pietrasiak N."/>
        </authorList>
    </citation>
    <scope>NUCLEOTIDE SEQUENCE</scope>
    <source>
        <strain evidence="1">HA4357-MV3</strain>
    </source>
</reference>
<name>A0A9E3H8U7_9NOST</name>
<comment type="caution">
    <text evidence="1">The sequence shown here is derived from an EMBL/GenBank/DDBJ whole genome shotgun (WGS) entry which is preliminary data.</text>
</comment>
<dbReference type="EMBL" id="JAHHHW010000092">
    <property type="protein sequence ID" value="MBW4432796.1"/>
    <property type="molecule type" value="Genomic_DNA"/>
</dbReference>
<gene>
    <name evidence="1" type="ORF">KME28_13970</name>
</gene>
<reference evidence="1" key="1">
    <citation type="submission" date="2021-05" db="EMBL/GenBank/DDBJ databases">
        <authorList>
            <person name="Pietrasiak N."/>
            <person name="Ward R."/>
            <person name="Stajich J.E."/>
            <person name="Kurbessoian T."/>
        </authorList>
    </citation>
    <scope>NUCLEOTIDE SEQUENCE</scope>
    <source>
        <strain evidence="1">HA4357-MV3</strain>
    </source>
</reference>
<evidence type="ECO:0000313" key="2">
    <source>
        <dbReference type="Proteomes" id="UP000813215"/>
    </source>
</evidence>
<dbReference type="Proteomes" id="UP000813215">
    <property type="component" value="Unassembled WGS sequence"/>
</dbReference>
<protein>
    <submittedName>
        <fullName evidence="1">Uncharacterized protein</fullName>
    </submittedName>
</protein>
<dbReference type="AlphaFoldDB" id="A0A9E3H8U7"/>
<proteinExistence type="predicted"/>
<organism evidence="1 2">
    <name type="scientific">Pelatocladus maniniholoensis HA4357-MV3</name>
    <dbReference type="NCBI Taxonomy" id="1117104"/>
    <lineage>
        <taxon>Bacteria</taxon>
        <taxon>Bacillati</taxon>
        <taxon>Cyanobacteriota</taxon>
        <taxon>Cyanophyceae</taxon>
        <taxon>Nostocales</taxon>
        <taxon>Nostocaceae</taxon>
        <taxon>Pelatocladus</taxon>
    </lineage>
</organism>
<evidence type="ECO:0000313" key="1">
    <source>
        <dbReference type="EMBL" id="MBW4432796.1"/>
    </source>
</evidence>
<sequence>MTTDLKFFYSKFYLNGKQIKTSEIEGYTSNCEPSQLIGETKFNDYTIESIDRVLPNDANAAEFDECSKIIKYSPDEIWRIHLKEKQIAA</sequence>